<evidence type="ECO:0000256" key="1">
    <source>
        <dbReference type="SAM" id="MobiDB-lite"/>
    </source>
</evidence>
<feature type="compositionally biased region" description="Low complexity" evidence="1">
    <location>
        <begin position="92"/>
        <end position="111"/>
    </location>
</feature>
<feature type="compositionally biased region" description="Low complexity" evidence="1">
    <location>
        <begin position="38"/>
        <end position="56"/>
    </location>
</feature>
<evidence type="ECO:0000313" key="2">
    <source>
        <dbReference type="EMBL" id="KAK1440742.1"/>
    </source>
</evidence>
<feature type="compositionally biased region" description="Pro residues" evidence="1">
    <location>
        <begin position="136"/>
        <end position="152"/>
    </location>
</feature>
<sequence length="184" mass="19582">MEVFRSGPAPSSPSPSGLLHLLTPFVTFRSGRAPPPLSSSSDLVSSPSSPNTSKPLNDSEAHSIQSISEANKQPLNLHILEQFVFTHPPPTTTFSHSATTTTTTPPLLVFPLPTPSRPPPPLALDSDQKSLFKLLPPSPPPPQPPPPTLPPPPKEHPQPSLGSVTTVAGPFLIKPMVKIHLIRN</sequence>
<evidence type="ECO:0000313" key="3">
    <source>
        <dbReference type="Proteomes" id="UP001229421"/>
    </source>
</evidence>
<organism evidence="2 3">
    <name type="scientific">Tagetes erecta</name>
    <name type="common">African marigold</name>
    <dbReference type="NCBI Taxonomy" id="13708"/>
    <lineage>
        <taxon>Eukaryota</taxon>
        <taxon>Viridiplantae</taxon>
        <taxon>Streptophyta</taxon>
        <taxon>Embryophyta</taxon>
        <taxon>Tracheophyta</taxon>
        <taxon>Spermatophyta</taxon>
        <taxon>Magnoliopsida</taxon>
        <taxon>eudicotyledons</taxon>
        <taxon>Gunneridae</taxon>
        <taxon>Pentapetalae</taxon>
        <taxon>asterids</taxon>
        <taxon>campanulids</taxon>
        <taxon>Asterales</taxon>
        <taxon>Asteraceae</taxon>
        <taxon>Asteroideae</taxon>
        <taxon>Heliantheae alliance</taxon>
        <taxon>Tageteae</taxon>
        <taxon>Tagetes</taxon>
    </lineage>
</organism>
<accession>A0AAD8LLY7</accession>
<proteinExistence type="predicted"/>
<dbReference type="Proteomes" id="UP001229421">
    <property type="component" value="Unassembled WGS sequence"/>
</dbReference>
<protein>
    <submittedName>
        <fullName evidence="2">Uncharacterized protein</fullName>
    </submittedName>
</protein>
<feature type="region of interest" description="Disordered" evidence="1">
    <location>
        <begin position="88"/>
        <end position="166"/>
    </location>
</feature>
<gene>
    <name evidence="2" type="ORF">QVD17_06573</name>
</gene>
<feature type="compositionally biased region" description="Pro residues" evidence="1">
    <location>
        <begin position="112"/>
        <end position="122"/>
    </location>
</feature>
<dbReference type="EMBL" id="JAUHHV010000001">
    <property type="protein sequence ID" value="KAK1440742.1"/>
    <property type="molecule type" value="Genomic_DNA"/>
</dbReference>
<reference evidence="2" key="1">
    <citation type="journal article" date="2023" name="bioRxiv">
        <title>Improved chromosome-level genome assembly for marigold (Tagetes erecta).</title>
        <authorList>
            <person name="Jiang F."/>
            <person name="Yuan L."/>
            <person name="Wang S."/>
            <person name="Wang H."/>
            <person name="Xu D."/>
            <person name="Wang A."/>
            <person name="Fan W."/>
        </authorList>
    </citation>
    <scope>NUCLEOTIDE SEQUENCE</scope>
    <source>
        <strain evidence="2">WSJ</strain>
        <tissue evidence="2">Leaf</tissue>
    </source>
</reference>
<dbReference type="AlphaFoldDB" id="A0AAD8LLY7"/>
<comment type="caution">
    <text evidence="2">The sequence shown here is derived from an EMBL/GenBank/DDBJ whole genome shotgun (WGS) entry which is preliminary data.</text>
</comment>
<name>A0AAD8LLY7_TARER</name>
<keyword evidence="3" id="KW-1185">Reference proteome</keyword>
<feature type="region of interest" description="Disordered" evidence="1">
    <location>
        <begin position="30"/>
        <end position="64"/>
    </location>
</feature>